<evidence type="ECO:0000313" key="9">
    <source>
        <dbReference type="Proteomes" id="UP000327118"/>
    </source>
</evidence>
<dbReference type="PROSITE" id="PS50245">
    <property type="entry name" value="CAP_GLY_2"/>
    <property type="match status" value="1"/>
</dbReference>
<feature type="compositionally biased region" description="Acidic residues" evidence="6">
    <location>
        <begin position="552"/>
        <end position="563"/>
    </location>
</feature>
<dbReference type="Pfam" id="PF01302">
    <property type="entry name" value="CAP_GLY"/>
    <property type="match status" value="1"/>
</dbReference>
<organism evidence="8 9">
    <name type="scientific">Aspergillus coremiiformis</name>
    <dbReference type="NCBI Taxonomy" id="138285"/>
    <lineage>
        <taxon>Eukaryota</taxon>
        <taxon>Fungi</taxon>
        <taxon>Dikarya</taxon>
        <taxon>Ascomycota</taxon>
        <taxon>Pezizomycotina</taxon>
        <taxon>Eurotiomycetes</taxon>
        <taxon>Eurotiomycetidae</taxon>
        <taxon>Eurotiales</taxon>
        <taxon>Aspergillaceae</taxon>
        <taxon>Aspergillus</taxon>
        <taxon>Aspergillus subgen. Circumdati</taxon>
    </lineage>
</organism>
<comment type="subcellular location">
    <subcellularLocation>
        <location evidence="1">Cell projection</location>
        <location evidence="1">Cilium</location>
    </subcellularLocation>
</comment>
<evidence type="ECO:0000313" key="8">
    <source>
        <dbReference type="EMBL" id="KAE8352840.1"/>
    </source>
</evidence>
<feature type="region of interest" description="Disordered" evidence="6">
    <location>
        <begin position="547"/>
        <end position="576"/>
    </location>
</feature>
<dbReference type="Gene3D" id="2.30.30.190">
    <property type="entry name" value="CAP Gly-rich-like domain"/>
    <property type="match status" value="1"/>
</dbReference>
<keyword evidence="2" id="KW-0433">Leucine-rich repeat</keyword>
<dbReference type="InterPro" id="IPR050576">
    <property type="entry name" value="Cilia_flagella_integrity"/>
</dbReference>
<dbReference type="InterPro" id="IPR001611">
    <property type="entry name" value="Leu-rich_rpt"/>
</dbReference>
<dbReference type="PROSITE" id="PS51450">
    <property type="entry name" value="LRR"/>
    <property type="match status" value="1"/>
</dbReference>
<dbReference type="EMBL" id="ML739117">
    <property type="protein sequence ID" value="KAE8352840.1"/>
    <property type="molecule type" value="Genomic_DNA"/>
</dbReference>
<name>A0A5N6Z9W6_9EURO</name>
<reference evidence="9" key="1">
    <citation type="submission" date="2019-04" db="EMBL/GenBank/DDBJ databases">
        <title>Friends and foes A comparative genomics studyof 23 Aspergillus species from section Flavi.</title>
        <authorList>
            <consortium name="DOE Joint Genome Institute"/>
            <person name="Kjaerbolling I."/>
            <person name="Vesth T."/>
            <person name="Frisvad J.C."/>
            <person name="Nybo J.L."/>
            <person name="Theobald S."/>
            <person name="Kildgaard S."/>
            <person name="Isbrandt T."/>
            <person name="Kuo A."/>
            <person name="Sato A."/>
            <person name="Lyhne E.K."/>
            <person name="Kogle M.E."/>
            <person name="Wiebenga A."/>
            <person name="Kun R.S."/>
            <person name="Lubbers R.J."/>
            <person name="Makela M.R."/>
            <person name="Barry K."/>
            <person name="Chovatia M."/>
            <person name="Clum A."/>
            <person name="Daum C."/>
            <person name="Haridas S."/>
            <person name="He G."/>
            <person name="LaButti K."/>
            <person name="Lipzen A."/>
            <person name="Mondo S."/>
            <person name="Riley R."/>
            <person name="Salamov A."/>
            <person name="Simmons B.A."/>
            <person name="Magnuson J.K."/>
            <person name="Henrissat B."/>
            <person name="Mortensen U.H."/>
            <person name="Larsen T.O."/>
            <person name="Devries R.P."/>
            <person name="Grigoriev I.V."/>
            <person name="Machida M."/>
            <person name="Baker S.E."/>
            <person name="Andersen M.R."/>
        </authorList>
    </citation>
    <scope>NUCLEOTIDE SEQUENCE [LARGE SCALE GENOMIC DNA]</scope>
    <source>
        <strain evidence="9">CBS 553.77</strain>
    </source>
</reference>
<dbReference type="InterPro" id="IPR000938">
    <property type="entry name" value="CAP-Gly_domain"/>
</dbReference>
<protein>
    <recommendedName>
        <fullName evidence="7">CAP-Gly domain-containing protein</fullName>
    </recommendedName>
</protein>
<proteinExistence type="predicted"/>
<keyword evidence="5" id="KW-0966">Cell projection</keyword>
<keyword evidence="3" id="KW-0677">Repeat</keyword>
<dbReference type="Gene3D" id="3.80.10.10">
    <property type="entry name" value="Ribonuclease Inhibitor"/>
    <property type="match status" value="3"/>
</dbReference>
<dbReference type="SUPFAM" id="SSF74924">
    <property type="entry name" value="Cap-Gly domain"/>
    <property type="match status" value="1"/>
</dbReference>
<keyword evidence="9" id="KW-1185">Reference proteome</keyword>
<dbReference type="InterPro" id="IPR036859">
    <property type="entry name" value="CAP-Gly_dom_sf"/>
</dbReference>
<evidence type="ECO:0000256" key="5">
    <source>
        <dbReference type="ARBA" id="ARBA00023273"/>
    </source>
</evidence>
<dbReference type="AlphaFoldDB" id="A0A5N6Z9W6"/>
<evidence type="ECO:0000256" key="2">
    <source>
        <dbReference type="ARBA" id="ARBA00022614"/>
    </source>
</evidence>
<dbReference type="PANTHER" id="PTHR45973">
    <property type="entry name" value="PROTEIN PHOSPHATASE 1 REGULATORY SUBUNIT SDS22-RELATED"/>
    <property type="match status" value="1"/>
</dbReference>
<evidence type="ECO:0000256" key="4">
    <source>
        <dbReference type="ARBA" id="ARBA00023069"/>
    </source>
</evidence>
<evidence type="ECO:0000256" key="3">
    <source>
        <dbReference type="ARBA" id="ARBA00022737"/>
    </source>
</evidence>
<keyword evidence="4" id="KW-0969">Cilium</keyword>
<dbReference type="Proteomes" id="UP000327118">
    <property type="component" value="Unassembled WGS sequence"/>
</dbReference>
<sequence length="610" mass="67897">MDSTCYVNQRRAYNGVLCTVRYAGRVEGTTGEWLGVEWDNPTRGKHSGEHQGVRYFTCKSKHPTAASFVRPSRAADKPRSFLEALREKYASEFEEEMARQKLGGAVSGDSLHKPIEISGKVVEEVGFDKIRKQLAELQELKIVLLDGLQVAGVLSHEGSAEQIQSVCKEIEQTCPKIIELDLSRNLLYHWSDVASICGSLKHLKTLKLNGNRMNPVGDSLRFDNITELQVDDNLLSWNEISTLTYQFPSLATLSVSANQISSIPSPLSSTITALNLEDNEISSLSSLRKLTSLSNLSHLSIRGNRIDKIYESSSEEAAPVRFSNTVHSLDLSRNRIDSWLSINQLPVVFPSLNTLRISGNPLYDQPVGPSIVTGLPEKMMTVDEAYMLTLARIASLKVLNYGTITARDRSNGELYYLSLIGKELSASPESAERDILAKHPRYNELCETYGEPVVRRTSTSTGSGVAVHPRSVAARLVRMAFYLRLELPVPGSSCTNQDGVSREEIKVKEIPRSFDTYQVKALVSRLFGLAPYEFRLVWETDELDPVSKQNLDDEDGWDSEDDGANPPQPSDNSGFVKREVELVDSTRDIGFMIPPELTEARIRVELTTHS</sequence>
<dbReference type="OrthoDB" id="5273213at2759"/>
<gene>
    <name evidence="8" type="ORF">BDV28DRAFT_120010</name>
</gene>
<feature type="domain" description="CAP-Gly" evidence="7">
    <location>
        <begin position="24"/>
        <end position="70"/>
    </location>
</feature>
<evidence type="ECO:0000259" key="7">
    <source>
        <dbReference type="PROSITE" id="PS50245"/>
    </source>
</evidence>
<evidence type="ECO:0000256" key="1">
    <source>
        <dbReference type="ARBA" id="ARBA00004138"/>
    </source>
</evidence>
<dbReference type="SMART" id="SM01052">
    <property type="entry name" value="CAP_GLY"/>
    <property type="match status" value="1"/>
</dbReference>
<accession>A0A5N6Z9W6</accession>
<evidence type="ECO:0000256" key="6">
    <source>
        <dbReference type="SAM" id="MobiDB-lite"/>
    </source>
</evidence>
<dbReference type="SUPFAM" id="SSF52058">
    <property type="entry name" value="L domain-like"/>
    <property type="match status" value="1"/>
</dbReference>
<dbReference type="PANTHER" id="PTHR45973:SF9">
    <property type="entry name" value="LEUCINE-RICH REPEAT-CONTAINING PROTEIN 46"/>
    <property type="match status" value="1"/>
</dbReference>
<dbReference type="InterPro" id="IPR032675">
    <property type="entry name" value="LRR_dom_sf"/>
</dbReference>